<dbReference type="GO" id="GO:0015833">
    <property type="term" value="P:peptide transport"/>
    <property type="evidence" value="ECO:0007669"/>
    <property type="project" value="TreeGrafter"/>
</dbReference>
<dbReference type="Gene3D" id="3.40.190.10">
    <property type="entry name" value="Periplasmic binding protein-like II"/>
    <property type="match status" value="1"/>
</dbReference>
<keyword evidence="1" id="KW-0732">Signal</keyword>
<dbReference type="PROSITE" id="PS51257">
    <property type="entry name" value="PROKAR_LIPOPROTEIN"/>
    <property type="match status" value="1"/>
</dbReference>
<accession>A0A1G8CHF2</accession>
<dbReference type="CDD" id="cd00995">
    <property type="entry name" value="PBP2_NikA_DppA_OppA_like"/>
    <property type="match status" value="1"/>
</dbReference>
<dbReference type="GO" id="GO:1904680">
    <property type="term" value="F:peptide transmembrane transporter activity"/>
    <property type="evidence" value="ECO:0007669"/>
    <property type="project" value="TreeGrafter"/>
</dbReference>
<protein>
    <submittedName>
        <fullName evidence="3">Peptide/nickel transport system substrate-binding protein/oligopeptide transport system substrate-binding protein</fullName>
    </submittedName>
</protein>
<name>A0A1G8CHF2_9ACTN</name>
<organism evidence="3 4">
    <name type="scientific">Sinosporangium album</name>
    <dbReference type="NCBI Taxonomy" id="504805"/>
    <lineage>
        <taxon>Bacteria</taxon>
        <taxon>Bacillati</taxon>
        <taxon>Actinomycetota</taxon>
        <taxon>Actinomycetes</taxon>
        <taxon>Streptosporangiales</taxon>
        <taxon>Streptosporangiaceae</taxon>
        <taxon>Sinosporangium</taxon>
    </lineage>
</organism>
<dbReference type="OrthoDB" id="9046151at2"/>
<proteinExistence type="predicted"/>
<evidence type="ECO:0000313" key="4">
    <source>
        <dbReference type="Proteomes" id="UP000198923"/>
    </source>
</evidence>
<dbReference type="GO" id="GO:0043190">
    <property type="term" value="C:ATP-binding cassette (ABC) transporter complex"/>
    <property type="evidence" value="ECO:0007669"/>
    <property type="project" value="InterPro"/>
</dbReference>
<dbReference type="STRING" id="504805.SAMN05421505_11614"/>
<gene>
    <name evidence="3" type="ORF">SAMN05421505_11614</name>
</gene>
<dbReference type="AlphaFoldDB" id="A0A1G8CHF2"/>
<dbReference type="Proteomes" id="UP000198923">
    <property type="component" value="Unassembled WGS sequence"/>
</dbReference>
<evidence type="ECO:0000259" key="2">
    <source>
        <dbReference type="Pfam" id="PF00496"/>
    </source>
</evidence>
<dbReference type="Gene3D" id="3.10.105.10">
    <property type="entry name" value="Dipeptide-binding Protein, Domain 3"/>
    <property type="match status" value="1"/>
</dbReference>
<evidence type="ECO:0000256" key="1">
    <source>
        <dbReference type="SAM" id="SignalP"/>
    </source>
</evidence>
<dbReference type="PANTHER" id="PTHR30290:SF83">
    <property type="entry name" value="ABC TRANSPORTER SUBSTRATE-BINDING PROTEIN"/>
    <property type="match status" value="1"/>
</dbReference>
<dbReference type="EMBL" id="FNCN01000016">
    <property type="protein sequence ID" value="SDH44822.1"/>
    <property type="molecule type" value="Genomic_DNA"/>
</dbReference>
<dbReference type="InterPro" id="IPR030678">
    <property type="entry name" value="Peptide/Ni-bd"/>
</dbReference>
<dbReference type="Gene3D" id="3.90.76.10">
    <property type="entry name" value="Dipeptide-binding Protein, Domain 1"/>
    <property type="match status" value="1"/>
</dbReference>
<feature type="domain" description="Solute-binding protein family 5" evidence="2">
    <location>
        <begin position="82"/>
        <end position="462"/>
    </location>
</feature>
<dbReference type="Pfam" id="PF00496">
    <property type="entry name" value="SBP_bac_5"/>
    <property type="match status" value="1"/>
</dbReference>
<dbReference type="PANTHER" id="PTHR30290">
    <property type="entry name" value="PERIPLASMIC BINDING COMPONENT OF ABC TRANSPORTER"/>
    <property type="match status" value="1"/>
</dbReference>
<dbReference type="InterPro" id="IPR039424">
    <property type="entry name" value="SBP_5"/>
</dbReference>
<sequence>MRVTKGLQLVAGTALLALAVAACGGGSGTQKDGAAGGGETPVRMKIGEPQKLFYPGDTTETEGSEVLAAIFAPLVKYDENKKPVEDVAESITTTDNKVWTVKLKPGFTWHNGEPLIAQNYVDAWNFAANQDNGQRSSYFFGRVDGYKDVAPGEGKTPTSKTMRGLKAVDDTTFEVTLTDPFSQFKTMLGYTAFYPLPKAAFNPSGKVTEEFAKKPIGQGLFQIDKPYNKGTDATIDLTRFDKYPGTKPSFTKLQFKVYTSAETSYNDLRAGNLDIQDQLPASAIATAKAELGDRYLDQPDAGIGYIGFPLKSNKEFQNAKVREAVSMAIDRKTIAETVFSGTRAPADDFINPAIDGYTQGACKACVYDPTKAKQLYTEANGPKKLELGYNNDGGHKEWVEAVANNVRAALGVEVVVKPFEKFGNILDDLDAEKYTGMFRIGWAVDYPSPENYLTPLFSTGAIGGGGSNHSRYSNPEFDKLVAKGDTAATPEEGIEFYKQASAILNKDLPYIPVYFYRLNSAFSQHVKGVKIDLLNHVVWTAVTKTSGS</sequence>
<dbReference type="SUPFAM" id="SSF53850">
    <property type="entry name" value="Periplasmic binding protein-like II"/>
    <property type="match status" value="1"/>
</dbReference>
<keyword evidence="4" id="KW-1185">Reference proteome</keyword>
<reference evidence="3 4" key="1">
    <citation type="submission" date="2016-10" db="EMBL/GenBank/DDBJ databases">
        <authorList>
            <person name="de Groot N.N."/>
        </authorList>
    </citation>
    <scope>NUCLEOTIDE SEQUENCE [LARGE SCALE GENOMIC DNA]</scope>
    <source>
        <strain evidence="3 4">CPCC 201354</strain>
    </source>
</reference>
<dbReference type="PIRSF" id="PIRSF002741">
    <property type="entry name" value="MppA"/>
    <property type="match status" value="1"/>
</dbReference>
<feature type="chain" id="PRO_5038719764" evidence="1">
    <location>
        <begin position="23"/>
        <end position="548"/>
    </location>
</feature>
<dbReference type="InterPro" id="IPR000914">
    <property type="entry name" value="SBP_5_dom"/>
</dbReference>
<feature type="signal peptide" evidence="1">
    <location>
        <begin position="1"/>
        <end position="22"/>
    </location>
</feature>
<evidence type="ECO:0000313" key="3">
    <source>
        <dbReference type="EMBL" id="SDH44822.1"/>
    </source>
</evidence>
<dbReference type="GO" id="GO:0042597">
    <property type="term" value="C:periplasmic space"/>
    <property type="evidence" value="ECO:0007669"/>
    <property type="project" value="UniProtKB-ARBA"/>
</dbReference>